<dbReference type="OrthoDB" id="2585512at2759"/>
<dbReference type="EMBL" id="KV425940">
    <property type="protein sequence ID" value="KZV96618.1"/>
    <property type="molecule type" value="Genomic_DNA"/>
</dbReference>
<evidence type="ECO:0000313" key="1">
    <source>
        <dbReference type="EMBL" id="KZV96618.1"/>
    </source>
</evidence>
<organism evidence="1 2">
    <name type="scientific">Exidia glandulosa HHB12029</name>
    <dbReference type="NCBI Taxonomy" id="1314781"/>
    <lineage>
        <taxon>Eukaryota</taxon>
        <taxon>Fungi</taxon>
        <taxon>Dikarya</taxon>
        <taxon>Basidiomycota</taxon>
        <taxon>Agaricomycotina</taxon>
        <taxon>Agaricomycetes</taxon>
        <taxon>Auriculariales</taxon>
        <taxon>Exidiaceae</taxon>
        <taxon>Exidia</taxon>
    </lineage>
</organism>
<name>A0A165KNK3_EXIGL</name>
<accession>A0A165KNK3</accession>
<evidence type="ECO:0000313" key="2">
    <source>
        <dbReference type="Proteomes" id="UP000077266"/>
    </source>
</evidence>
<dbReference type="STRING" id="1314781.A0A165KNK3"/>
<dbReference type="AlphaFoldDB" id="A0A165KNK3"/>
<dbReference type="InParanoid" id="A0A165KNK3"/>
<keyword evidence="2" id="KW-1185">Reference proteome</keyword>
<protein>
    <recommendedName>
        <fullName evidence="3">RNI-like protein</fullName>
    </recommendedName>
</protein>
<dbReference type="SUPFAM" id="SSF52047">
    <property type="entry name" value="RNI-like"/>
    <property type="match status" value="1"/>
</dbReference>
<proteinExistence type="predicted"/>
<dbReference type="Proteomes" id="UP000077266">
    <property type="component" value="Unassembled WGS sequence"/>
</dbReference>
<gene>
    <name evidence="1" type="ORF">EXIGLDRAFT_833463</name>
</gene>
<sequence>MGPPASEVEDLCSKSLANLVNLRSCSWTRDGSFSNSVIEALARMDTLRGLEFNGHSGIEYSPRMLLSLRHLTKVSIIMPDRETAMILPEWLDILAPSLRSLSLICKSSGLITDSMLRPVAHRLTQLDTLHLTGCTRISAACVEELLAASAEGISSLRLEGLHYAFDLQYLAAASERSHFRPPLLRNLRALTITFISYHDSPIVSLPAIQIIISHAPLLSELNLHPPPPATRARLPGSFIQHLVQTRGGQLRKLAINRVLLGRAELAAVCDGLQGLEQLYITLLDPDMAYIADELRKLPRLWAVHLNFPFALDAAGVLGMSNDDEVEDDNEDIAAYERAYTHVAKACTALCEFGVQNRVWQVERACYRDEAGDWRTDVRLGRRENPSVAEQFLVMRI</sequence>
<evidence type="ECO:0008006" key="3">
    <source>
        <dbReference type="Google" id="ProtNLM"/>
    </source>
</evidence>
<reference evidence="1 2" key="1">
    <citation type="journal article" date="2016" name="Mol. Biol. Evol.">
        <title>Comparative Genomics of Early-Diverging Mushroom-Forming Fungi Provides Insights into the Origins of Lignocellulose Decay Capabilities.</title>
        <authorList>
            <person name="Nagy L.G."/>
            <person name="Riley R."/>
            <person name="Tritt A."/>
            <person name="Adam C."/>
            <person name="Daum C."/>
            <person name="Floudas D."/>
            <person name="Sun H."/>
            <person name="Yadav J.S."/>
            <person name="Pangilinan J."/>
            <person name="Larsson K.H."/>
            <person name="Matsuura K."/>
            <person name="Barry K."/>
            <person name="Labutti K."/>
            <person name="Kuo R."/>
            <person name="Ohm R.A."/>
            <person name="Bhattacharya S.S."/>
            <person name="Shirouzu T."/>
            <person name="Yoshinaga Y."/>
            <person name="Martin F.M."/>
            <person name="Grigoriev I.V."/>
            <person name="Hibbett D.S."/>
        </authorList>
    </citation>
    <scope>NUCLEOTIDE SEQUENCE [LARGE SCALE GENOMIC DNA]</scope>
    <source>
        <strain evidence="1 2">HHB12029</strain>
    </source>
</reference>
<dbReference type="InterPro" id="IPR032675">
    <property type="entry name" value="LRR_dom_sf"/>
</dbReference>
<dbReference type="Gene3D" id="3.80.10.10">
    <property type="entry name" value="Ribonuclease Inhibitor"/>
    <property type="match status" value="1"/>
</dbReference>